<evidence type="ECO:0000313" key="8">
    <source>
        <dbReference type="EMBL" id="XBH18203.1"/>
    </source>
</evidence>
<evidence type="ECO:0000259" key="7">
    <source>
        <dbReference type="PROSITE" id="PS51123"/>
    </source>
</evidence>
<dbReference type="PRINTS" id="PR01021">
    <property type="entry name" value="OMPADOMAIN"/>
</dbReference>
<feature type="transmembrane region" description="Helical" evidence="6">
    <location>
        <begin position="81"/>
        <end position="108"/>
    </location>
</feature>
<feature type="region of interest" description="Disordered" evidence="5">
    <location>
        <begin position="518"/>
        <end position="545"/>
    </location>
</feature>
<reference evidence="8" key="1">
    <citation type="submission" date="2023-03" db="EMBL/GenBank/DDBJ databases">
        <title>Edaphobacter sp.</title>
        <authorList>
            <person name="Huber K.J."/>
            <person name="Papendorf J."/>
            <person name="Pilke C."/>
            <person name="Bunk B."/>
            <person name="Sproeer C."/>
            <person name="Pester M."/>
        </authorList>
    </citation>
    <scope>NUCLEOTIDE SEQUENCE</scope>
    <source>
        <strain evidence="8">DSM 110680</strain>
    </source>
</reference>
<dbReference type="CDD" id="cd07185">
    <property type="entry name" value="OmpA_C-like"/>
    <property type="match status" value="1"/>
</dbReference>
<dbReference type="InterPro" id="IPR026870">
    <property type="entry name" value="Zinc_ribbon_dom"/>
</dbReference>
<comment type="subcellular location">
    <subcellularLocation>
        <location evidence="1">Cell outer membrane</location>
    </subcellularLocation>
</comment>
<evidence type="ECO:0000256" key="1">
    <source>
        <dbReference type="ARBA" id="ARBA00004442"/>
    </source>
</evidence>
<evidence type="ECO:0000256" key="3">
    <source>
        <dbReference type="ARBA" id="ARBA00023237"/>
    </source>
</evidence>
<dbReference type="InterPro" id="IPR006665">
    <property type="entry name" value="OmpA-like"/>
</dbReference>
<dbReference type="InterPro" id="IPR006664">
    <property type="entry name" value="OMP_bac"/>
</dbReference>
<feature type="region of interest" description="Disordered" evidence="5">
    <location>
        <begin position="167"/>
        <end position="201"/>
    </location>
</feature>
<dbReference type="SUPFAM" id="SSF103088">
    <property type="entry name" value="OmpA-like"/>
    <property type="match status" value="1"/>
</dbReference>
<dbReference type="InterPro" id="IPR036737">
    <property type="entry name" value="OmpA-like_sf"/>
</dbReference>
<dbReference type="RefSeq" id="WP_348263426.1">
    <property type="nucleotide sequence ID" value="NZ_CP121196.1"/>
</dbReference>
<feature type="compositionally biased region" description="Pro residues" evidence="5">
    <location>
        <begin position="47"/>
        <end position="58"/>
    </location>
</feature>
<name>A0AAU7DKE8_9BACT</name>
<keyword evidence="6" id="KW-1133">Transmembrane helix</keyword>
<evidence type="ECO:0000256" key="6">
    <source>
        <dbReference type="SAM" id="Phobius"/>
    </source>
</evidence>
<dbReference type="Gene3D" id="3.30.1330.60">
    <property type="entry name" value="OmpA-like domain"/>
    <property type="match status" value="1"/>
</dbReference>
<dbReference type="Pfam" id="PF13240">
    <property type="entry name" value="Zn_Ribbon_1"/>
    <property type="match status" value="1"/>
</dbReference>
<dbReference type="InterPro" id="IPR050330">
    <property type="entry name" value="Bact_OuterMem_StrucFunc"/>
</dbReference>
<feature type="compositionally biased region" description="Polar residues" evidence="5">
    <location>
        <begin position="28"/>
        <end position="37"/>
    </location>
</feature>
<feature type="domain" description="OmpA-like" evidence="7">
    <location>
        <begin position="430"/>
        <end position="545"/>
    </location>
</feature>
<proteinExistence type="predicted"/>
<evidence type="ECO:0000256" key="2">
    <source>
        <dbReference type="ARBA" id="ARBA00023136"/>
    </source>
</evidence>
<dbReference type="AlphaFoldDB" id="A0AAU7DKE8"/>
<organism evidence="8">
    <name type="scientific">Telmatobacter sp. DSM 110680</name>
    <dbReference type="NCBI Taxonomy" id="3036704"/>
    <lineage>
        <taxon>Bacteria</taxon>
        <taxon>Pseudomonadati</taxon>
        <taxon>Acidobacteriota</taxon>
        <taxon>Terriglobia</taxon>
        <taxon>Terriglobales</taxon>
        <taxon>Acidobacteriaceae</taxon>
        <taxon>Telmatobacter</taxon>
    </lineage>
</organism>
<evidence type="ECO:0000256" key="4">
    <source>
        <dbReference type="PROSITE-ProRule" id="PRU00473"/>
    </source>
</evidence>
<dbReference type="Pfam" id="PF00691">
    <property type="entry name" value="OmpA"/>
    <property type="match status" value="1"/>
</dbReference>
<keyword evidence="2 4" id="KW-0472">Membrane</keyword>
<accession>A0AAU7DKE8</accession>
<dbReference type="PROSITE" id="PS51123">
    <property type="entry name" value="OMPA_2"/>
    <property type="match status" value="1"/>
</dbReference>
<dbReference type="GO" id="GO:0009279">
    <property type="term" value="C:cell outer membrane"/>
    <property type="evidence" value="ECO:0007669"/>
    <property type="project" value="UniProtKB-SubCell"/>
</dbReference>
<dbReference type="EMBL" id="CP121196">
    <property type="protein sequence ID" value="XBH18203.1"/>
    <property type="molecule type" value="Genomic_DNA"/>
</dbReference>
<keyword evidence="6" id="KW-0812">Transmembrane</keyword>
<dbReference type="PANTHER" id="PTHR30329">
    <property type="entry name" value="STATOR ELEMENT OF FLAGELLAR MOTOR COMPLEX"/>
    <property type="match status" value="1"/>
</dbReference>
<sequence>MRYCTKCGNQLEANLKFCTQCGAPAQAQPETPQLGDTQQPASNPAPQAQPVPTPPPAPAAGWQALPVSPMQPQPPAKKSSWIPAVLIALSVLAFIAVLGIGGLVYAGYKVKQKATAMIHKAEKDSSPLGRLATDLKSADAKPREAPDTNSPDASAVLGDLAKMLGAATPEMTPGDGDPVPSVSERDPVEPCPAASLPPESSARIPLQEGTVITTAWGVKYQDVESRISVMTPTPVAIATSHTTSSYKDDNGREQTPSAHNSTVCNVDIASAGTYVTVVGTHIPGLIHGVTRLRMSDKSFSEVKASGKTNFEYLDFMQAGNAVKPVHDAGPLARVEPQDVPYPMILNDERTTLPSIHLAGIFESKPPDPRSKKWRPNHAAVDLYVLDDAADPLVLLWKEKDPAFHDGKFRVEVVKIDFKTQHPVNTVEKQLTEQKRAVTYGIYFDFNKDTIKTESEPVLKQIVQAMADNPAWKLTVEGHTDNIGGDSYNLDLSKRRAAAVKQALVMRYHIAADRLSTDGFGASRPVETNDTLEGRARNRRVELTRE</sequence>
<feature type="compositionally biased region" description="Basic and acidic residues" evidence="5">
    <location>
        <begin position="531"/>
        <end position="545"/>
    </location>
</feature>
<evidence type="ECO:0000256" key="5">
    <source>
        <dbReference type="SAM" id="MobiDB-lite"/>
    </source>
</evidence>
<gene>
    <name evidence="8" type="ORF">P8935_02460</name>
</gene>
<dbReference type="PANTHER" id="PTHR30329:SF21">
    <property type="entry name" value="LIPOPROTEIN YIAD-RELATED"/>
    <property type="match status" value="1"/>
</dbReference>
<feature type="region of interest" description="Disordered" evidence="5">
    <location>
        <begin position="25"/>
        <end position="76"/>
    </location>
</feature>
<protein>
    <submittedName>
        <fullName evidence="8">OmpA family protein</fullName>
    </submittedName>
</protein>
<keyword evidence="3" id="KW-0998">Cell outer membrane</keyword>